<dbReference type="OrthoDB" id="284473at2759"/>
<feature type="domain" description="Cytosolic endo-beta-N-acetylglucosaminidase TIM barrel" evidence="1">
    <location>
        <begin position="57"/>
        <end position="210"/>
    </location>
</feature>
<dbReference type="Proteomes" id="UP000031668">
    <property type="component" value="Unassembled WGS sequence"/>
</dbReference>
<protein>
    <submittedName>
        <fullName evidence="2">Cytosolic endo-beta-N-acetylglucosaminidase</fullName>
    </submittedName>
</protein>
<name>A0A0C2JJ71_THEKT</name>
<dbReference type="GO" id="GO:0005829">
    <property type="term" value="C:cytosol"/>
    <property type="evidence" value="ECO:0007669"/>
    <property type="project" value="UniProtKB-SubCell"/>
</dbReference>
<dbReference type="PANTHER" id="PTHR13246:SF1">
    <property type="entry name" value="CYTOSOLIC ENDO-BETA-N-ACETYLGLUCOSAMINIDASE"/>
    <property type="match status" value="1"/>
</dbReference>
<dbReference type="PANTHER" id="PTHR13246">
    <property type="entry name" value="ENDO BETA N-ACETYLGLUCOSAMINIDASE"/>
    <property type="match status" value="1"/>
</dbReference>
<comment type="caution">
    <text evidence="2">The sequence shown here is derived from an EMBL/GenBank/DDBJ whole genome shotgun (WGS) entry which is preliminary data.</text>
</comment>
<keyword evidence="3" id="KW-1185">Reference proteome</keyword>
<dbReference type="SUPFAM" id="SSF51445">
    <property type="entry name" value="(Trans)glycosidases"/>
    <property type="match status" value="1"/>
</dbReference>
<dbReference type="Pfam" id="PF03644">
    <property type="entry name" value="Glyco_hydro_85"/>
    <property type="match status" value="1"/>
</dbReference>
<evidence type="ECO:0000313" key="2">
    <source>
        <dbReference type="EMBL" id="KII69438.1"/>
    </source>
</evidence>
<dbReference type="InterPro" id="IPR032979">
    <property type="entry name" value="ENGase"/>
</dbReference>
<gene>
    <name evidence="2" type="ORF">RF11_11083</name>
</gene>
<dbReference type="EMBL" id="JWZT01002428">
    <property type="protein sequence ID" value="KII69438.1"/>
    <property type="molecule type" value="Genomic_DNA"/>
</dbReference>
<evidence type="ECO:0000313" key="3">
    <source>
        <dbReference type="Proteomes" id="UP000031668"/>
    </source>
</evidence>
<dbReference type="InterPro" id="IPR017853">
    <property type="entry name" value="GH"/>
</dbReference>
<evidence type="ECO:0000259" key="1">
    <source>
        <dbReference type="Pfam" id="PF03644"/>
    </source>
</evidence>
<dbReference type="GO" id="GO:0033925">
    <property type="term" value="F:mannosyl-glycoprotein endo-beta-N-acetylglucosaminidase activity"/>
    <property type="evidence" value="ECO:0007669"/>
    <property type="project" value="UniProtKB-EC"/>
</dbReference>
<dbReference type="AlphaFoldDB" id="A0A0C2JJ71"/>
<sequence>MNTSKTPISAPIKTLEEMLNWECKPEDIKRQSFISICHTIPEKQPRVMICHDMMNGYHDDRFDQGADNFDAFSFWNWLNIDVFVYFSHCMLSIPPFTWRVAAHRHNRLILATLIIEGKGENALLYNMLSPANFDLTIDKLVSICVTYQFDGYLINFETGVHRTFVPTLYKFLSAIRTKLQAINPRNLVVWYDSIIDTGQLIYQDMVNDKNM</sequence>
<dbReference type="InterPro" id="IPR005201">
    <property type="entry name" value="TIM_ENGase"/>
</dbReference>
<organism evidence="2 3">
    <name type="scientific">Thelohanellus kitauei</name>
    <name type="common">Myxosporean</name>
    <dbReference type="NCBI Taxonomy" id="669202"/>
    <lineage>
        <taxon>Eukaryota</taxon>
        <taxon>Metazoa</taxon>
        <taxon>Cnidaria</taxon>
        <taxon>Myxozoa</taxon>
        <taxon>Myxosporea</taxon>
        <taxon>Bivalvulida</taxon>
        <taxon>Platysporina</taxon>
        <taxon>Myxobolidae</taxon>
        <taxon>Thelohanellus</taxon>
    </lineage>
</organism>
<accession>A0A0C2JJ71</accession>
<proteinExistence type="predicted"/>
<dbReference type="Gene3D" id="3.20.20.80">
    <property type="entry name" value="Glycosidases"/>
    <property type="match status" value="1"/>
</dbReference>
<dbReference type="OMA" id="NWDDEML"/>
<reference evidence="2 3" key="1">
    <citation type="journal article" date="2014" name="Genome Biol. Evol.">
        <title>The genome of the myxosporean Thelohanellus kitauei shows adaptations to nutrient acquisition within its fish host.</title>
        <authorList>
            <person name="Yang Y."/>
            <person name="Xiong J."/>
            <person name="Zhou Z."/>
            <person name="Huo F."/>
            <person name="Miao W."/>
            <person name="Ran C."/>
            <person name="Liu Y."/>
            <person name="Zhang J."/>
            <person name="Feng J."/>
            <person name="Wang M."/>
            <person name="Wang M."/>
            <person name="Wang L."/>
            <person name="Yao B."/>
        </authorList>
    </citation>
    <scope>NUCLEOTIDE SEQUENCE [LARGE SCALE GENOMIC DNA]</scope>
    <source>
        <strain evidence="2">Wuqing</strain>
    </source>
</reference>